<dbReference type="SUPFAM" id="SSF52540">
    <property type="entry name" value="P-loop containing nucleoside triphosphate hydrolases"/>
    <property type="match status" value="1"/>
</dbReference>
<dbReference type="Gene3D" id="1.10.10.10">
    <property type="entry name" value="Winged helix-like DNA-binding domain superfamily/Winged helix DNA-binding domain"/>
    <property type="match status" value="1"/>
</dbReference>
<dbReference type="Pfam" id="PF03704">
    <property type="entry name" value="BTAD"/>
    <property type="match status" value="1"/>
</dbReference>
<feature type="domain" description="Bacterial transcriptional activator" evidence="1">
    <location>
        <begin position="92"/>
        <end position="237"/>
    </location>
</feature>
<dbReference type="PANTHER" id="PTHR47691">
    <property type="entry name" value="REGULATOR-RELATED"/>
    <property type="match status" value="1"/>
</dbReference>
<name>A0A2P8E532_9ACTN</name>
<sequence>MTIELALLPRVSYRGREITGHRLRGLLALLAGDLHAGCSTARLVEGIWPDEQPENPAKALQILVSRTRTQFGSGLITSTPTGYRLSLTDEQVDTSAVLLHASAAAAHARAGDHTAALAEAESGLGLWGERGVEGSPEADPVSALRADRVATRRSLLRARALALSRLGRRGEALEPLAELVAERPRDEELLLEMLRCEADTSGPAAALARYEAYRRSLRDELGVDPGAALQTEHQQLLRAGAPPVRHGVVHEPNPLLGRDRDVTAVAELVRASRVTSVVGPGGLGKTRLAHAVSREAEQRAVYVVGLAGVGRDEDVAGEVASALGVGESRRASISAVTGPAELLTGIVGALGTVPTLLVLDNCEHVVDGAAELVRALVSMHPDVRVLTTSRAPLGLSSEAVHQLPELELATTTELFAQRARAARPGVELPAAEVEQLCRNLDGLPLAVELAAARVRALSVAEIARRLDDRFDLLRGSSRDAPRRHHTLHAVVDWSWNLLDPAGQAAMRALSVFPGGFTADAARYLLDDADVVATLEHLADQSLLKVADTETGTRFSMLETVREFGAARRRTAGEDDLVVDRLLAWARDFGLEHHEGPLGADPAAMIARIRAEQDNLALALRYGLARDDGATVAATTAVLVGLWGVDSNFVRILSTTAQTARLLSHFRPEPGMVEVTRTATTLCAVVSYLIEGPNAMRVLVAPRRLPAAPPDTLIRAATAVLAAAGDIGGSQSPALRALCASDEPLLAGVANTLASFLAETEGDVHGAFTAAEAMLDAFGPRGSAMMRMLAHSRAGELCMQLERGADAVHHLTSALALDADLRARSDEVGFRWALALANLQVGAVDEAARWLELAASHQSDDDIETLTFGIGVRAETALVRGDVSAGLRLWRRAVDELRSPAAADIAADPGGAGRSWVAEVEAIAVVAHARNDRVDLVQDIVGELPDKLSSMLTLPTDRPPPHVLERAACGGLLMALAMVHLHHGRHTGETSASTWAPRVVALAERFDAPRRFQPTMSTARCRAAAEQADGPAYADGVSAYAGLDLDELRAAALEALRTRPSA</sequence>
<accession>A0A2P8E532</accession>
<keyword evidence="3" id="KW-1185">Reference proteome</keyword>
<comment type="caution">
    <text evidence="2">The sequence shown here is derived from an EMBL/GenBank/DDBJ whole genome shotgun (WGS) entry which is preliminary data.</text>
</comment>
<evidence type="ECO:0000313" key="3">
    <source>
        <dbReference type="Proteomes" id="UP000243528"/>
    </source>
</evidence>
<dbReference type="InterPro" id="IPR005158">
    <property type="entry name" value="BTAD"/>
</dbReference>
<dbReference type="InterPro" id="IPR011990">
    <property type="entry name" value="TPR-like_helical_dom_sf"/>
</dbReference>
<dbReference type="PANTHER" id="PTHR47691:SF3">
    <property type="entry name" value="HTH-TYPE TRANSCRIPTIONAL REGULATOR RV0890C-RELATED"/>
    <property type="match status" value="1"/>
</dbReference>
<dbReference type="InterPro" id="IPR036388">
    <property type="entry name" value="WH-like_DNA-bd_sf"/>
</dbReference>
<dbReference type="Gene3D" id="3.40.50.300">
    <property type="entry name" value="P-loop containing nucleotide triphosphate hydrolases"/>
    <property type="match status" value="1"/>
</dbReference>
<dbReference type="InterPro" id="IPR027417">
    <property type="entry name" value="P-loop_NTPase"/>
</dbReference>
<organism evidence="2 3">
    <name type="scientific">Haloactinopolyspora alba</name>
    <dbReference type="NCBI Taxonomy" id="648780"/>
    <lineage>
        <taxon>Bacteria</taxon>
        <taxon>Bacillati</taxon>
        <taxon>Actinomycetota</taxon>
        <taxon>Actinomycetes</taxon>
        <taxon>Jiangellales</taxon>
        <taxon>Jiangellaceae</taxon>
        <taxon>Haloactinopolyspora</taxon>
    </lineage>
</organism>
<dbReference type="RefSeq" id="WP_106537008.1">
    <property type="nucleotide sequence ID" value="NZ_PYGE01000005.1"/>
</dbReference>
<dbReference type="AlphaFoldDB" id="A0A2P8E532"/>
<dbReference type="OrthoDB" id="499349at2"/>
<dbReference type="Proteomes" id="UP000243528">
    <property type="component" value="Unassembled WGS sequence"/>
</dbReference>
<evidence type="ECO:0000259" key="1">
    <source>
        <dbReference type="SMART" id="SM01043"/>
    </source>
</evidence>
<reference evidence="2 3" key="1">
    <citation type="submission" date="2018-03" db="EMBL/GenBank/DDBJ databases">
        <title>Genomic Encyclopedia of Archaeal and Bacterial Type Strains, Phase II (KMG-II): from individual species to whole genera.</title>
        <authorList>
            <person name="Goeker M."/>
        </authorList>
    </citation>
    <scope>NUCLEOTIDE SEQUENCE [LARGE SCALE GENOMIC DNA]</scope>
    <source>
        <strain evidence="2 3">DSM 45211</strain>
    </source>
</reference>
<protein>
    <submittedName>
        <fullName evidence="2">Putative ATPase</fullName>
    </submittedName>
</protein>
<dbReference type="SUPFAM" id="SSF48452">
    <property type="entry name" value="TPR-like"/>
    <property type="match status" value="2"/>
</dbReference>
<dbReference type="SMART" id="SM01043">
    <property type="entry name" value="BTAD"/>
    <property type="match status" value="1"/>
</dbReference>
<proteinExistence type="predicted"/>
<gene>
    <name evidence="2" type="ORF">CLV30_10534</name>
</gene>
<dbReference type="Gene3D" id="1.25.40.10">
    <property type="entry name" value="Tetratricopeptide repeat domain"/>
    <property type="match status" value="2"/>
</dbReference>
<dbReference type="EMBL" id="PYGE01000005">
    <property type="protein sequence ID" value="PSL04571.1"/>
    <property type="molecule type" value="Genomic_DNA"/>
</dbReference>
<evidence type="ECO:0000313" key="2">
    <source>
        <dbReference type="EMBL" id="PSL04571.1"/>
    </source>
</evidence>